<name>A0ABP8M0A7_9BACT</name>
<accession>A0ABP8M0A7</accession>
<evidence type="ECO:0000313" key="1">
    <source>
        <dbReference type="EMBL" id="GAA4439281.1"/>
    </source>
</evidence>
<dbReference type="EMBL" id="BAABEY010000020">
    <property type="protein sequence ID" value="GAA4439281.1"/>
    <property type="molecule type" value="Genomic_DNA"/>
</dbReference>
<protein>
    <recommendedName>
        <fullName evidence="3">SHOCT domain-containing protein</fullName>
    </recommendedName>
</protein>
<evidence type="ECO:0000313" key="2">
    <source>
        <dbReference type="Proteomes" id="UP001501508"/>
    </source>
</evidence>
<comment type="caution">
    <text evidence="1">The sequence shown here is derived from an EMBL/GenBank/DDBJ whole genome shotgun (WGS) entry which is preliminary data.</text>
</comment>
<dbReference type="Proteomes" id="UP001501508">
    <property type="component" value="Unassembled WGS sequence"/>
</dbReference>
<evidence type="ECO:0008006" key="3">
    <source>
        <dbReference type="Google" id="ProtNLM"/>
    </source>
</evidence>
<gene>
    <name evidence="1" type="ORF">GCM10023091_21230</name>
</gene>
<proteinExistence type="predicted"/>
<organism evidence="1 2">
    <name type="scientific">Ravibacter arvi</name>
    <dbReference type="NCBI Taxonomy" id="2051041"/>
    <lineage>
        <taxon>Bacteria</taxon>
        <taxon>Pseudomonadati</taxon>
        <taxon>Bacteroidota</taxon>
        <taxon>Cytophagia</taxon>
        <taxon>Cytophagales</taxon>
        <taxon>Spirosomataceae</taxon>
        <taxon>Ravibacter</taxon>
    </lineage>
</organism>
<sequence length="78" mass="8842">MKRESIEALLEKAQNGYLTKDEYRALQKKIKLDHVFRERAVKAISTEGLGDPCGRVAEMAKEVSRHVYWPDPPSGEGL</sequence>
<reference evidence="2" key="1">
    <citation type="journal article" date="2019" name="Int. J. Syst. Evol. Microbiol.">
        <title>The Global Catalogue of Microorganisms (GCM) 10K type strain sequencing project: providing services to taxonomists for standard genome sequencing and annotation.</title>
        <authorList>
            <consortium name="The Broad Institute Genomics Platform"/>
            <consortium name="The Broad Institute Genome Sequencing Center for Infectious Disease"/>
            <person name="Wu L."/>
            <person name="Ma J."/>
        </authorList>
    </citation>
    <scope>NUCLEOTIDE SEQUENCE [LARGE SCALE GENOMIC DNA]</scope>
    <source>
        <strain evidence="2">JCM 31920</strain>
    </source>
</reference>
<keyword evidence="2" id="KW-1185">Reference proteome</keyword>